<dbReference type="SUPFAM" id="SSF54593">
    <property type="entry name" value="Glyoxalase/Bleomycin resistance protein/Dihydroxybiphenyl dioxygenase"/>
    <property type="match status" value="2"/>
</dbReference>
<organism evidence="3 4">
    <name type="scientific">Nonomuraea roseola</name>
    <dbReference type="NCBI Taxonomy" id="46179"/>
    <lineage>
        <taxon>Bacteria</taxon>
        <taxon>Bacillati</taxon>
        <taxon>Actinomycetota</taxon>
        <taxon>Actinomycetes</taxon>
        <taxon>Streptosporangiales</taxon>
        <taxon>Streptosporangiaceae</taxon>
        <taxon>Nonomuraea</taxon>
    </lineage>
</organism>
<dbReference type="Pfam" id="PF00903">
    <property type="entry name" value="Glyoxalase"/>
    <property type="match status" value="1"/>
</dbReference>
<evidence type="ECO:0000313" key="4">
    <source>
        <dbReference type="Proteomes" id="UP001589646"/>
    </source>
</evidence>
<reference evidence="3 4" key="1">
    <citation type="submission" date="2024-09" db="EMBL/GenBank/DDBJ databases">
        <authorList>
            <person name="Sun Q."/>
            <person name="Mori K."/>
        </authorList>
    </citation>
    <scope>NUCLEOTIDE SEQUENCE [LARGE SCALE GENOMIC DNA]</scope>
    <source>
        <strain evidence="3 4">JCM 3323</strain>
    </source>
</reference>
<dbReference type="RefSeq" id="WP_346119713.1">
    <property type="nucleotide sequence ID" value="NZ_BAAAXC010000009.1"/>
</dbReference>
<feature type="domain" description="VOC" evidence="2">
    <location>
        <begin position="180"/>
        <end position="306"/>
    </location>
</feature>
<evidence type="ECO:0000256" key="1">
    <source>
        <dbReference type="SAM" id="MobiDB-lite"/>
    </source>
</evidence>
<gene>
    <name evidence="3" type="ORF">ACFFRN_47060</name>
</gene>
<dbReference type="Gene3D" id="3.10.180.10">
    <property type="entry name" value="2,3-Dihydroxybiphenyl 1,2-Dioxygenase, domain 1"/>
    <property type="match status" value="2"/>
</dbReference>
<comment type="caution">
    <text evidence="3">The sequence shown here is derived from an EMBL/GenBank/DDBJ whole genome shotgun (WGS) entry which is preliminary data.</text>
</comment>
<evidence type="ECO:0000259" key="2">
    <source>
        <dbReference type="PROSITE" id="PS51819"/>
    </source>
</evidence>
<sequence length="377" mass="41488">MMDHHDPHTGLHSEQGAMKGEHPGRAANPIIKVHDLAWLEFSKPDLQRAESFAHAFGFTTALHTADELHLRGTDAGCPCVLIRKGTRSRFIGPAFKAADPGDLLKLAHATGRKATPLPESLGGLTVDLPDPSGNRVRVVSDTHDLATLPAQTPLTFNFGHAAARTNVTQRPPRAPATVQRLGHVVLQTTRYVETLNWYLQHLGLIVSDFLYYPGQRARGPAMSFIRCDRGMAPTDHHTLAMTLGPVNRYVHSAYQVADLDALAAGGQHLLDQGYRRSWGIGRHIQGSQIFDYWRDPDGFLVEHFSDGDLFDCTLEPGWAPMTASGLAQWGPPATKDFLGLAPGREPLRELRGIVRALREDNEFDLHRLRGLLKVASS</sequence>
<feature type="compositionally biased region" description="Basic and acidic residues" evidence="1">
    <location>
        <begin position="1"/>
        <end position="11"/>
    </location>
</feature>
<dbReference type="Proteomes" id="UP001589646">
    <property type="component" value="Unassembled WGS sequence"/>
</dbReference>
<dbReference type="InterPro" id="IPR029068">
    <property type="entry name" value="Glyas_Bleomycin-R_OHBP_Dase"/>
</dbReference>
<dbReference type="EMBL" id="JBHMCE010000024">
    <property type="protein sequence ID" value="MFB9534200.1"/>
    <property type="molecule type" value="Genomic_DNA"/>
</dbReference>
<protein>
    <submittedName>
        <fullName evidence="3">VOC family protein</fullName>
    </submittedName>
</protein>
<accession>A0ABV5QFC5</accession>
<dbReference type="InterPro" id="IPR037523">
    <property type="entry name" value="VOC_core"/>
</dbReference>
<dbReference type="InterPro" id="IPR004360">
    <property type="entry name" value="Glyas_Fos-R_dOase_dom"/>
</dbReference>
<keyword evidence="4" id="KW-1185">Reference proteome</keyword>
<name>A0ABV5QFC5_9ACTN</name>
<dbReference type="PROSITE" id="PS51819">
    <property type="entry name" value="VOC"/>
    <property type="match status" value="1"/>
</dbReference>
<proteinExistence type="predicted"/>
<evidence type="ECO:0000313" key="3">
    <source>
        <dbReference type="EMBL" id="MFB9534200.1"/>
    </source>
</evidence>
<feature type="region of interest" description="Disordered" evidence="1">
    <location>
        <begin position="1"/>
        <end position="25"/>
    </location>
</feature>